<name>A0A5S9M7H4_BACIA</name>
<dbReference type="EMBL" id="AP021906">
    <property type="protein sequence ID" value="BBP88562.1"/>
    <property type="molecule type" value="Genomic_DNA"/>
</dbReference>
<dbReference type="AlphaFoldDB" id="A0A5S9M7H4"/>
<organism evidence="1 2">
    <name type="scientific">Bacillus safensis</name>
    <dbReference type="NCBI Taxonomy" id="561879"/>
    <lineage>
        <taxon>Bacteria</taxon>
        <taxon>Bacillati</taxon>
        <taxon>Bacillota</taxon>
        <taxon>Bacilli</taxon>
        <taxon>Bacillales</taxon>
        <taxon>Bacillaceae</taxon>
        <taxon>Bacillus</taxon>
    </lineage>
</organism>
<proteinExistence type="predicted"/>
<evidence type="ECO:0000313" key="2">
    <source>
        <dbReference type="Proteomes" id="UP000464658"/>
    </source>
</evidence>
<protein>
    <submittedName>
        <fullName evidence="1">Uncharacterized protein</fullName>
    </submittedName>
</protein>
<gene>
    <name evidence="1" type="ORF">BsIDN1_21800</name>
</gene>
<sequence>MAADITDQLLSTQQVTVQKKTVIQIINCHNITITLSDASIMNSVQILTQTLNVLLVEAGIL</sequence>
<reference evidence="1 2" key="1">
    <citation type="submission" date="2019-12" db="EMBL/GenBank/DDBJ databases">
        <title>Full genome sequence of a Bacillus safensis strain isolated from commercially available natto in Indonesia.</title>
        <authorList>
            <person name="Yoshida M."/>
            <person name="Uomi M."/>
            <person name="Waturangi D."/>
            <person name="Ekaputri J.J."/>
            <person name="Setiamarga D.H.E."/>
        </authorList>
    </citation>
    <scope>NUCLEOTIDE SEQUENCE [LARGE SCALE GENOMIC DNA]</scope>
    <source>
        <strain evidence="1 2">IDN1</strain>
    </source>
</reference>
<evidence type="ECO:0000313" key="1">
    <source>
        <dbReference type="EMBL" id="BBP88562.1"/>
    </source>
</evidence>
<accession>A0A5S9M7H4</accession>
<dbReference type="Proteomes" id="UP000464658">
    <property type="component" value="Chromosome"/>
</dbReference>